<evidence type="ECO:0000313" key="2">
    <source>
        <dbReference type="Proteomes" id="UP001152622"/>
    </source>
</evidence>
<dbReference type="Proteomes" id="UP001152622">
    <property type="component" value="Chromosome 12"/>
</dbReference>
<reference evidence="1" key="1">
    <citation type="journal article" date="2023" name="Science">
        <title>Genome structures resolve the early diversification of teleost fishes.</title>
        <authorList>
            <person name="Parey E."/>
            <person name="Louis A."/>
            <person name="Montfort J."/>
            <person name="Bouchez O."/>
            <person name="Roques C."/>
            <person name="Iampietro C."/>
            <person name="Lluch J."/>
            <person name="Castinel A."/>
            <person name="Donnadieu C."/>
            <person name="Desvignes T."/>
            <person name="Floi Bucao C."/>
            <person name="Jouanno E."/>
            <person name="Wen M."/>
            <person name="Mejri S."/>
            <person name="Dirks R."/>
            <person name="Jansen H."/>
            <person name="Henkel C."/>
            <person name="Chen W.J."/>
            <person name="Zahm M."/>
            <person name="Cabau C."/>
            <person name="Klopp C."/>
            <person name="Thompson A.W."/>
            <person name="Robinson-Rechavi M."/>
            <person name="Braasch I."/>
            <person name="Lecointre G."/>
            <person name="Bobe J."/>
            <person name="Postlethwait J.H."/>
            <person name="Berthelot C."/>
            <person name="Roest Crollius H."/>
            <person name="Guiguen Y."/>
        </authorList>
    </citation>
    <scope>NUCLEOTIDE SEQUENCE</scope>
    <source>
        <strain evidence="1">WJC10195</strain>
    </source>
</reference>
<sequence length="124" mass="13197">MGCGAGRSPTKQKCRRVAPARWLSPLTPHPANLLLQHAKLPLIGTPETACYVVLSETGGDRAGNLACVQTGELANQEPGTLIRLDSPEPAGTSCFQTRQQAAPDQMSRLLYERGRSEGARAGES</sequence>
<accession>A0A9Q1EWH8</accession>
<comment type="caution">
    <text evidence="1">The sequence shown here is derived from an EMBL/GenBank/DDBJ whole genome shotgun (WGS) entry which is preliminary data.</text>
</comment>
<proteinExistence type="predicted"/>
<dbReference type="EMBL" id="JAINUF010000012">
    <property type="protein sequence ID" value="KAJ8346262.1"/>
    <property type="molecule type" value="Genomic_DNA"/>
</dbReference>
<protein>
    <submittedName>
        <fullName evidence="1">Uncharacterized protein</fullName>
    </submittedName>
</protein>
<dbReference type="AlphaFoldDB" id="A0A9Q1EWH8"/>
<evidence type="ECO:0000313" key="1">
    <source>
        <dbReference type="EMBL" id="KAJ8346262.1"/>
    </source>
</evidence>
<name>A0A9Q1EWH8_SYNKA</name>
<keyword evidence="2" id="KW-1185">Reference proteome</keyword>
<dbReference type="OrthoDB" id="6423981at2759"/>
<organism evidence="1 2">
    <name type="scientific">Synaphobranchus kaupii</name>
    <name type="common">Kaup's arrowtooth eel</name>
    <dbReference type="NCBI Taxonomy" id="118154"/>
    <lineage>
        <taxon>Eukaryota</taxon>
        <taxon>Metazoa</taxon>
        <taxon>Chordata</taxon>
        <taxon>Craniata</taxon>
        <taxon>Vertebrata</taxon>
        <taxon>Euteleostomi</taxon>
        <taxon>Actinopterygii</taxon>
        <taxon>Neopterygii</taxon>
        <taxon>Teleostei</taxon>
        <taxon>Anguilliformes</taxon>
        <taxon>Synaphobranchidae</taxon>
        <taxon>Synaphobranchus</taxon>
    </lineage>
</organism>
<gene>
    <name evidence="1" type="ORF">SKAU_G00304550</name>
</gene>